<feature type="chain" id="PRO_5038608696" description="Secreted protein" evidence="2">
    <location>
        <begin position="27"/>
        <end position="371"/>
    </location>
</feature>
<feature type="signal peptide" evidence="2">
    <location>
        <begin position="1"/>
        <end position="26"/>
    </location>
</feature>
<dbReference type="RefSeq" id="WP_020440358.1">
    <property type="nucleotide sequence ID" value="NC_021663.1"/>
</dbReference>
<gene>
    <name evidence="3" type="ORF">A606_01690</name>
</gene>
<dbReference type="AlphaFoldDB" id="S4XH76"/>
<dbReference type="KEGG" id="cter:A606_01690"/>
<keyword evidence="4" id="KW-1185">Reference proteome</keyword>
<accession>S4XH76</accession>
<protein>
    <recommendedName>
        <fullName evidence="5">Secreted protein</fullName>
    </recommendedName>
</protein>
<dbReference type="PROSITE" id="PS51257">
    <property type="entry name" value="PROKAR_LIPOPROTEIN"/>
    <property type="match status" value="1"/>
</dbReference>
<proteinExistence type="predicted"/>
<name>S4XH76_9CORY</name>
<evidence type="ECO:0008006" key="5">
    <source>
        <dbReference type="Google" id="ProtNLM"/>
    </source>
</evidence>
<feature type="compositionally biased region" description="Polar residues" evidence="1">
    <location>
        <begin position="256"/>
        <end position="267"/>
    </location>
</feature>
<evidence type="ECO:0000256" key="1">
    <source>
        <dbReference type="SAM" id="MobiDB-lite"/>
    </source>
</evidence>
<feature type="compositionally biased region" description="Low complexity" evidence="1">
    <location>
        <begin position="242"/>
        <end position="255"/>
    </location>
</feature>
<organism evidence="3 4">
    <name type="scientific">Corynebacterium terpenotabidum Y-11</name>
    <dbReference type="NCBI Taxonomy" id="1200352"/>
    <lineage>
        <taxon>Bacteria</taxon>
        <taxon>Bacillati</taxon>
        <taxon>Actinomycetota</taxon>
        <taxon>Actinomycetes</taxon>
        <taxon>Mycobacteriales</taxon>
        <taxon>Corynebacteriaceae</taxon>
        <taxon>Corynebacterium</taxon>
    </lineage>
</organism>
<feature type="region of interest" description="Disordered" evidence="1">
    <location>
        <begin position="27"/>
        <end position="47"/>
    </location>
</feature>
<sequence>MSLISRRLTGLAALATAVALTLSACGSDDNGSDSSGSPSNGTDAADADAQTTDNLRNLYRDVLAQVSTDDFADATGPTIDFTGDFQYATADLNADAVPELLVKATGQEFSPIRVYSASDDGTQLIAPTKIFYEGASSAGGSRAAVYTTSDGSGLLQADWMGGTGAANSTLWSFDGSEMTESGRTWSYRIDQVPSDLASLQTDITWISTDDSSALDTLSIGGTAQDAASDSGPQPTTGGDAGSGTSDSGSAGSAGTLPQSMTASSSQIGGTCGTVDGVTVTAGDSTSCGFAMNVAQQLLSTGWGPGRAYVPSDPTSPTSGGSTTVTATSPSTGTTYTMDCNMNQDGRGGHCEGGNGASVGLVGSLTRYLQAR</sequence>
<evidence type="ECO:0000256" key="2">
    <source>
        <dbReference type="SAM" id="SignalP"/>
    </source>
</evidence>
<dbReference type="PATRIC" id="fig|1200352.3.peg.340"/>
<dbReference type="HOGENOM" id="CLU_815630_0_0_11"/>
<dbReference type="Proteomes" id="UP000014809">
    <property type="component" value="Chromosome"/>
</dbReference>
<evidence type="ECO:0000313" key="3">
    <source>
        <dbReference type="EMBL" id="AGP29993.1"/>
    </source>
</evidence>
<dbReference type="eggNOG" id="ENOG5031UZW">
    <property type="taxonomic scope" value="Bacteria"/>
</dbReference>
<reference evidence="3 4" key="1">
    <citation type="submission" date="2012-06" db="EMBL/GenBank/DDBJ databases">
        <title>Complete genome sequence of Corynebacterium terpenotabidum Y-11 (=DSM 44721).</title>
        <authorList>
            <person name="Ruckert C."/>
            <person name="Albersmeier A."/>
            <person name="Al-Dilaimi A."/>
            <person name="Szczepanowski R."/>
            <person name="Kalinowski J."/>
        </authorList>
    </citation>
    <scope>NUCLEOTIDE SEQUENCE [LARGE SCALE GENOMIC DNA]</scope>
    <source>
        <strain evidence="3 4">Y-11</strain>
    </source>
</reference>
<dbReference type="OrthoDB" id="4427956at2"/>
<keyword evidence="2" id="KW-0732">Signal</keyword>
<feature type="region of interest" description="Disordered" evidence="1">
    <location>
        <begin position="222"/>
        <end position="269"/>
    </location>
</feature>
<evidence type="ECO:0000313" key="4">
    <source>
        <dbReference type="Proteomes" id="UP000014809"/>
    </source>
</evidence>
<feature type="compositionally biased region" description="Polar residues" evidence="1">
    <location>
        <begin position="222"/>
        <end position="234"/>
    </location>
</feature>
<dbReference type="EMBL" id="CP003696">
    <property type="protein sequence ID" value="AGP29993.1"/>
    <property type="molecule type" value="Genomic_DNA"/>
</dbReference>